<dbReference type="AlphaFoldDB" id="A0A368YK44"/>
<feature type="domain" description="Metallo-beta-lactamase" evidence="8">
    <location>
        <begin position="44"/>
        <end position="202"/>
    </location>
</feature>
<dbReference type="Pfam" id="PF16123">
    <property type="entry name" value="HAGH_C"/>
    <property type="match status" value="1"/>
</dbReference>
<accession>A0A368YK44</accession>
<feature type="binding site" evidence="7">
    <location>
        <position position="91"/>
    </location>
    <ligand>
        <name>Zn(2+)</name>
        <dbReference type="ChEBI" id="CHEBI:29105"/>
        <label>2</label>
    </ligand>
</feature>
<keyword evidence="4 7" id="KW-0479">Metal-binding</keyword>
<dbReference type="CDD" id="cd07723">
    <property type="entry name" value="hydroxyacylglutathione_hydrolase_MBL-fold"/>
    <property type="match status" value="1"/>
</dbReference>
<feature type="binding site" evidence="7">
    <location>
        <position position="92"/>
    </location>
    <ligand>
        <name>Zn(2+)</name>
        <dbReference type="ChEBI" id="CHEBI:29105"/>
        <label>2</label>
    </ligand>
</feature>
<evidence type="ECO:0000313" key="9">
    <source>
        <dbReference type="EMBL" id="RCW80613.1"/>
    </source>
</evidence>
<evidence type="ECO:0000256" key="7">
    <source>
        <dbReference type="HAMAP-Rule" id="MF_01374"/>
    </source>
</evidence>
<feature type="binding site" evidence="7">
    <location>
        <position position="202"/>
    </location>
    <ligand>
        <name>Zn(2+)</name>
        <dbReference type="ChEBI" id="CHEBI:29105"/>
        <label>2</label>
    </ligand>
</feature>
<dbReference type="EC" id="3.1.2.6" evidence="7"/>
<feature type="binding site" evidence="7">
    <location>
        <position position="164"/>
    </location>
    <ligand>
        <name>Zn(2+)</name>
        <dbReference type="ChEBI" id="CHEBI:29105"/>
        <label>1</label>
    </ligand>
</feature>
<dbReference type="GO" id="GO:0019243">
    <property type="term" value="P:methylglyoxal catabolic process to D-lactate via S-lactoyl-glutathione"/>
    <property type="evidence" value="ECO:0007669"/>
    <property type="project" value="UniProtKB-UniRule"/>
</dbReference>
<dbReference type="NCBIfam" id="TIGR03413">
    <property type="entry name" value="GSH_gloB"/>
    <property type="match status" value="1"/>
</dbReference>
<protein>
    <recommendedName>
        <fullName evidence="7">Hydroxyacylglutathione hydrolase</fullName>
        <ecNumber evidence="7">3.1.2.6</ecNumber>
    </recommendedName>
    <alternativeName>
        <fullName evidence="7">Glyoxalase II</fullName>
        <shortName evidence="7">Glx II</shortName>
    </alternativeName>
</protein>
<reference evidence="9 10" key="1">
    <citation type="submission" date="2018-07" db="EMBL/GenBank/DDBJ databases">
        <title>Genomic Encyclopedia of Type Strains, Phase III (KMG-III): the genomes of soil and plant-associated and newly described type strains.</title>
        <authorList>
            <person name="Whitman W."/>
        </authorList>
    </citation>
    <scope>NUCLEOTIDE SEQUENCE [LARGE SCALE GENOMIC DNA]</scope>
    <source>
        <strain evidence="9 10">31-25a</strain>
    </source>
</reference>
<evidence type="ECO:0000256" key="4">
    <source>
        <dbReference type="ARBA" id="ARBA00022723"/>
    </source>
</evidence>
<organism evidence="9 10">
    <name type="scientific">Phyllobacterium bourgognense</name>
    <dbReference type="NCBI Taxonomy" id="314236"/>
    <lineage>
        <taxon>Bacteria</taxon>
        <taxon>Pseudomonadati</taxon>
        <taxon>Pseudomonadota</taxon>
        <taxon>Alphaproteobacteria</taxon>
        <taxon>Hyphomicrobiales</taxon>
        <taxon>Phyllobacteriaceae</taxon>
        <taxon>Phyllobacterium</taxon>
    </lineage>
</organism>
<feature type="binding site" evidence="7">
    <location>
        <position position="89"/>
    </location>
    <ligand>
        <name>Zn(2+)</name>
        <dbReference type="ChEBI" id="CHEBI:29105"/>
        <label>1</label>
    </ligand>
</feature>
<proteinExistence type="inferred from homology"/>
<feature type="binding site" evidence="7">
    <location>
        <position position="87"/>
    </location>
    <ligand>
        <name>Zn(2+)</name>
        <dbReference type="ChEBI" id="CHEBI:29105"/>
        <label>1</label>
    </ligand>
</feature>
<keyword evidence="6 7" id="KW-0862">Zinc</keyword>
<comment type="similarity">
    <text evidence="3 7">Belongs to the metallo-beta-lactamase superfamily. Glyoxalase II family.</text>
</comment>
<dbReference type="SMART" id="SM00849">
    <property type="entry name" value="Lactamase_B"/>
    <property type="match status" value="1"/>
</dbReference>
<feature type="binding site" evidence="7">
    <location>
        <position position="164"/>
    </location>
    <ligand>
        <name>Zn(2+)</name>
        <dbReference type="ChEBI" id="CHEBI:29105"/>
        <label>2</label>
    </ligand>
</feature>
<evidence type="ECO:0000259" key="8">
    <source>
        <dbReference type="SMART" id="SM00849"/>
    </source>
</evidence>
<dbReference type="PIRSF" id="PIRSF005457">
    <property type="entry name" value="Glx"/>
    <property type="match status" value="1"/>
</dbReference>
<comment type="cofactor">
    <cofactor evidence="7">
        <name>Zn(2+)</name>
        <dbReference type="ChEBI" id="CHEBI:29105"/>
    </cofactor>
    <text evidence="7">Binds 2 Zn(2+) ions per subunit.</text>
</comment>
<dbReference type="GO" id="GO:0004416">
    <property type="term" value="F:hydroxyacylglutathione hydrolase activity"/>
    <property type="evidence" value="ECO:0007669"/>
    <property type="project" value="UniProtKB-UniRule"/>
</dbReference>
<feature type="binding site" evidence="7">
    <location>
        <position position="145"/>
    </location>
    <ligand>
        <name>Zn(2+)</name>
        <dbReference type="ChEBI" id="CHEBI:29105"/>
        <label>1</label>
    </ligand>
</feature>
<dbReference type="HAMAP" id="MF_01374">
    <property type="entry name" value="Glyoxalase_2"/>
    <property type="match status" value="1"/>
</dbReference>
<comment type="subunit">
    <text evidence="7">Monomer.</text>
</comment>
<comment type="caution">
    <text evidence="9">The sequence shown here is derived from an EMBL/GenBank/DDBJ whole genome shotgun (WGS) entry which is preliminary data.</text>
</comment>
<dbReference type="Proteomes" id="UP000253324">
    <property type="component" value="Unassembled WGS sequence"/>
</dbReference>
<evidence type="ECO:0000256" key="5">
    <source>
        <dbReference type="ARBA" id="ARBA00022801"/>
    </source>
</evidence>
<dbReference type="InterPro" id="IPR032282">
    <property type="entry name" value="HAGH_C"/>
</dbReference>
<keyword evidence="5 7" id="KW-0378">Hydrolase</keyword>
<evidence type="ECO:0000256" key="2">
    <source>
        <dbReference type="ARBA" id="ARBA00004963"/>
    </source>
</evidence>
<keyword evidence="10" id="KW-1185">Reference proteome</keyword>
<dbReference type="InterPro" id="IPR001279">
    <property type="entry name" value="Metallo-B-lactamas"/>
</dbReference>
<dbReference type="EMBL" id="QPJM01000013">
    <property type="protein sequence ID" value="RCW80613.1"/>
    <property type="molecule type" value="Genomic_DNA"/>
</dbReference>
<dbReference type="Gene3D" id="3.60.15.10">
    <property type="entry name" value="Ribonuclease Z/Hydroxyacylglutathione hydrolase-like"/>
    <property type="match status" value="1"/>
</dbReference>
<dbReference type="SUPFAM" id="SSF56281">
    <property type="entry name" value="Metallo-hydrolase/oxidoreductase"/>
    <property type="match status" value="1"/>
</dbReference>
<comment type="catalytic activity">
    <reaction evidence="1 7">
        <text>an S-(2-hydroxyacyl)glutathione + H2O = a 2-hydroxy carboxylate + glutathione + H(+)</text>
        <dbReference type="Rhea" id="RHEA:21864"/>
        <dbReference type="ChEBI" id="CHEBI:15377"/>
        <dbReference type="ChEBI" id="CHEBI:15378"/>
        <dbReference type="ChEBI" id="CHEBI:57925"/>
        <dbReference type="ChEBI" id="CHEBI:58896"/>
        <dbReference type="ChEBI" id="CHEBI:71261"/>
        <dbReference type="EC" id="3.1.2.6"/>
    </reaction>
</comment>
<evidence type="ECO:0000256" key="3">
    <source>
        <dbReference type="ARBA" id="ARBA00006759"/>
    </source>
</evidence>
<dbReference type="InterPro" id="IPR017782">
    <property type="entry name" value="Hydroxyacylglutathione_Hdrlase"/>
</dbReference>
<dbReference type="GO" id="GO:0046872">
    <property type="term" value="F:metal ion binding"/>
    <property type="evidence" value="ECO:0007669"/>
    <property type="project" value="UniProtKB-KW"/>
</dbReference>
<dbReference type="InterPro" id="IPR035680">
    <property type="entry name" value="Clx_II_MBL"/>
</dbReference>
<comment type="function">
    <text evidence="7">Thiolesterase that catalyzes the hydrolysis of S-D-lactoyl-glutathione to form glutathione and D-lactic acid.</text>
</comment>
<evidence type="ECO:0000313" key="10">
    <source>
        <dbReference type="Proteomes" id="UP000253324"/>
    </source>
</evidence>
<dbReference type="InterPro" id="IPR050110">
    <property type="entry name" value="Glyoxalase_II_hydrolase"/>
</dbReference>
<comment type="pathway">
    <text evidence="2 7">Secondary metabolite metabolism; methylglyoxal degradation; (R)-lactate from methylglyoxal: step 2/2.</text>
</comment>
<dbReference type="InterPro" id="IPR036866">
    <property type="entry name" value="RibonucZ/Hydroxyglut_hydro"/>
</dbReference>
<name>A0A368YK44_9HYPH</name>
<sequence>MEDENIKKRHGLQAWLNRDYLAKQRMKRTTMPQLQIEQFTARSDNFGVLIHDPETGLTASIDAPEEQPILDALKRRGWKLTHIFTTHHHTDHVEANLALKKRFGVEIVGPEDEKSKIPGIDRGVRHGERFKFGNFEVEVISTPGHTAGEISFHIPAAKVAFTGDTLFSLGCGRLFEGTPATMFKSLQRLIGLPGETEIYCGHEYTESNARFALTIDPENSALKERAKEIKTLRQADLPTLPTTLMREMATNPFLRWHDPAVRKNLKMESATDEAVFAEIRKRKDNF</sequence>
<gene>
    <name evidence="7" type="primary">gloB</name>
    <name evidence="9" type="ORF">C7476_11386</name>
</gene>
<evidence type="ECO:0000256" key="6">
    <source>
        <dbReference type="ARBA" id="ARBA00022833"/>
    </source>
</evidence>
<evidence type="ECO:0000256" key="1">
    <source>
        <dbReference type="ARBA" id="ARBA00001623"/>
    </source>
</evidence>
<dbReference type="PANTHER" id="PTHR43705">
    <property type="entry name" value="HYDROXYACYLGLUTATHIONE HYDROLASE"/>
    <property type="match status" value="1"/>
</dbReference>
<dbReference type="UniPathway" id="UPA00619">
    <property type="reaction ID" value="UER00676"/>
</dbReference>
<dbReference type="PANTHER" id="PTHR43705:SF1">
    <property type="entry name" value="HYDROXYACYLGLUTATHIONE HYDROLASE GLOB"/>
    <property type="match status" value="1"/>
</dbReference>
<dbReference type="Pfam" id="PF00753">
    <property type="entry name" value="Lactamase_B"/>
    <property type="match status" value="1"/>
</dbReference>